<dbReference type="RefSeq" id="WP_084121375.1">
    <property type="nucleotide sequence ID" value="NZ_LT838813.1"/>
</dbReference>
<organism evidence="2 3">
    <name type="scientific">Aquiflexum balticum DSM 16537</name>
    <dbReference type="NCBI Taxonomy" id="758820"/>
    <lineage>
        <taxon>Bacteria</taxon>
        <taxon>Pseudomonadati</taxon>
        <taxon>Bacteroidota</taxon>
        <taxon>Cytophagia</taxon>
        <taxon>Cytophagales</taxon>
        <taxon>Cyclobacteriaceae</taxon>
        <taxon>Aquiflexum</taxon>
    </lineage>
</organism>
<evidence type="ECO:0000256" key="1">
    <source>
        <dbReference type="SAM" id="MobiDB-lite"/>
    </source>
</evidence>
<keyword evidence="3" id="KW-1185">Reference proteome</keyword>
<dbReference type="AlphaFoldDB" id="A0A1W2H6J6"/>
<protein>
    <recommendedName>
        <fullName evidence="4">Nucleoid-structuring protein H-NS</fullName>
    </recommendedName>
</protein>
<reference evidence="3" key="1">
    <citation type="submission" date="2017-04" db="EMBL/GenBank/DDBJ databases">
        <authorList>
            <person name="Varghese N."/>
            <person name="Submissions S."/>
        </authorList>
    </citation>
    <scope>NUCLEOTIDE SEQUENCE [LARGE SCALE GENOMIC DNA]</scope>
    <source>
        <strain evidence="3">DSM 16537</strain>
    </source>
</reference>
<evidence type="ECO:0000313" key="2">
    <source>
        <dbReference type="EMBL" id="SMD44577.1"/>
    </source>
</evidence>
<dbReference type="PROSITE" id="PS51257">
    <property type="entry name" value="PROKAR_LIPOPROTEIN"/>
    <property type="match status" value="1"/>
</dbReference>
<gene>
    <name evidence="2" type="ORF">SAMN00777080_3201</name>
</gene>
<proteinExistence type="predicted"/>
<dbReference type="OrthoDB" id="982356at2"/>
<name>A0A1W2H6J6_9BACT</name>
<dbReference type="STRING" id="758820.SAMN00777080_3201"/>
<accession>A0A1W2H6J6</accession>
<sequence>MKKRTIKSPLSRILTLALFSLLVMGACKGKKKVVAAPEPAPVEEVKPTPPPPPPAPTPSAEEVAVGKLENYFNSIANSSNLDAANRTIQEASGMFSNSNTPVLIVIHEESGIKDYDEPTTIDKYLNYLKDTKKNLNFISDIRLDNNGKVSELELRRKK</sequence>
<dbReference type="Proteomes" id="UP000192333">
    <property type="component" value="Chromosome I"/>
</dbReference>
<evidence type="ECO:0008006" key="4">
    <source>
        <dbReference type="Google" id="ProtNLM"/>
    </source>
</evidence>
<feature type="compositionally biased region" description="Pro residues" evidence="1">
    <location>
        <begin position="47"/>
        <end position="57"/>
    </location>
</feature>
<evidence type="ECO:0000313" key="3">
    <source>
        <dbReference type="Proteomes" id="UP000192333"/>
    </source>
</evidence>
<dbReference type="EMBL" id="LT838813">
    <property type="protein sequence ID" value="SMD44577.1"/>
    <property type="molecule type" value="Genomic_DNA"/>
</dbReference>
<feature type="region of interest" description="Disordered" evidence="1">
    <location>
        <begin position="35"/>
        <end position="60"/>
    </location>
</feature>